<evidence type="ECO:0000256" key="6">
    <source>
        <dbReference type="PIRSR" id="PIRSR602678-1"/>
    </source>
</evidence>
<dbReference type="InterPro" id="IPR015867">
    <property type="entry name" value="N-reg_PII/ATP_PRibTrfase_C"/>
</dbReference>
<protein>
    <recommendedName>
        <fullName evidence="3 5">GTP cyclohydrolase 1 type 2 homolog</fullName>
    </recommendedName>
</protein>
<feature type="binding site" evidence="6">
    <location>
        <position position="110"/>
    </location>
    <ligand>
        <name>a divalent metal cation</name>
        <dbReference type="ChEBI" id="CHEBI:60240"/>
        <label>1</label>
    </ligand>
</feature>
<comment type="similarity">
    <text evidence="1 5">Belongs to the GTP cyclohydrolase I type 2/NIF3 family.</text>
</comment>
<dbReference type="GO" id="GO:0005737">
    <property type="term" value="C:cytoplasm"/>
    <property type="evidence" value="ECO:0007669"/>
    <property type="project" value="TreeGrafter"/>
</dbReference>
<evidence type="ECO:0000256" key="1">
    <source>
        <dbReference type="ARBA" id="ARBA00006964"/>
    </source>
</evidence>
<dbReference type="InterPro" id="IPR017221">
    <property type="entry name" value="DUF34/NIF3_bac"/>
</dbReference>
<sequence length="372" mass="41033">MLSPRKMPKISDIIRAIEQFAPPALQESYDNAGLLVGDQKQEVTGVLICLDSTEDVVAEAIEKNCNLIVAHHPIIFGGLKRLTGSNYIQRTVIKAIKNDIAIYAAHTNLDNVKAGVNKVFAEKLGLENLKILSPKSRNLLKLTTFIPEEQEEEVTEAMHQAGAGQIGEYKNCSFRILGDGYFQPSENANPTIGEAGGEIEKVKEVRVEVIFDAHRKGVVIAALKNAHPYEEVAYYLHALENTNQETGSGMVGTLPKPMPMIDFLKKMKTDFRLGVIKHTALLDRPVKKVAVCGGSGSFLLRSAIGAGADLYITADFKYHEFFDAENRITIADIGHYESEVHTKEIFVEILSKNFLNIAVHVSQVNTNPVSYI</sequence>
<dbReference type="PANTHER" id="PTHR13799:SF14">
    <property type="entry name" value="GTP CYCLOHYDROLASE 1 TYPE 2 HOMOLOG"/>
    <property type="match status" value="1"/>
</dbReference>
<dbReference type="InterPro" id="IPR036069">
    <property type="entry name" value="DUF34/NIF3_sf"/>
</dbReference>
<keyword evidence="4 5" id="KW-0479">Metal-binding</keyword>
<dbReference type="Pfam" id="PF01784">
    <property type="entry name" value="DUF34_NIF3"/>
    <property type="match status" value="1"/>
</dbReference>
<proteinExistence type="inferred from homology"/>
<dbReference type="SUPFAM" id="SSF102705">
    <property type="entry name" value="NIF3 (NGG1p interacting factor 3)-like"/>
    <property type="match status" value="1"/>
</dbReference>
<feature type="binding site" evidence="6">
    <location>
        <position position="72"/>
    </location>
    <ligand>
        <name>a divalent metal cation</name>
        <dbReference type="ChEBI" id="CHEBI:60240"/>
        <label>1</label>
    </ligand>
</feature>
<evidence type="ECO:0000313" key="8">
    <source>
        <dbReference type="Proteomes" id="UP001310022"/>
    </source>
</evidence>
<evidence type="ECO:0000256" key="5">
    <source>
        <dbReference type="PIRNR" id="PIRNR037489"/>
    </source>
</evidence>
<feature type="binding site" evidence="6">
    <location>
        <position position="339"/>
    </location>
    <ligand>
        <name>a divalent metal cation</name>
        <dbReference type="ChEBI" id="CHEBI:60240"/>
        <label>1</label>
    </ligand>
</feature>
<comment type="caution">
    <text evidence="7">The sequence shown here is derived from an EMBL/GenBank/DDBJ whole genome shotgun (WGS) entry which is preliminary data.</text>
</comment>
<dbReference type="PANTHER" id="PTHR13799">
    <property type="entry name" value="NGG1 INTERACTING FACTOR 3"/>
    <property type="match status" value="1"/>
</dbReference>
<evidence type="ECO:0000256" key="4">
    <source>
        <dbReference type="ARBA" id="ARBA00022723"/>
    </source>
</evidence>
<dbReference type="GO" id="GO:0046872">
    <property type="term" value="F:metal ion binding"/>
    <property type="evidence" value="ECO:0007669"/>
    <property type="project" value="UniProtKB-UniRule"/>
</dbReference>
<evidence type="ECO:0000313" key="7">
    <source>
        <dbReference type="EMBL" id="GJM60691.1"/>
    </source>
</evidence>
<dbReference type="Gene3D" id="3.30.70.120">
    <property type="match status" value="1"/>
</dbReference>
<dbReference type="PIRSF" id="PIRSF037489">
    <property type="entry name" value="UCP037489_NIF3_YqfO"/>
    <property type="match status" value="1"/>
</dbReference>
<dbReference type="EMBL" id="BQKE01000001">
    <property type="protein sequence ID" value="GJM60691.1"/>
    <property type="molecule type" value="Genomic_DNA"/>
</dbReference>
<accession>A0AAN4VX84</accession>
<comment type="subunit">
    <text evidence="2">Homohexamer.</text>
</comment>
<evidence type="ECO:0000256" key="2">
    <source>
        <dbReference type="ARBA" id="ARBA00011643"/>
    </source>
</evidence>
<feature type="binding site" evidence="6">
    <location>
        <position position="335"/>
    </location>
    <ligand>
        <name>a divalent metal cation</name>
        <dbReference type="ChEBI" id="CHEBI:60240"/>
        <label>1</label>
    </ligand>
</feature>
<dbReference type="Proteomes" id="UP001310022">
    <property type="component" value="Unassembled WGS sequence"/>
</dbReference>
<name>A0AAN4VX84_9BACT</name>
<keyword evidence="8" id="KW-1185">Reference proteome</keyword>
<organism evidence="7 8">
    <name type="scientific">Persicobacter diffluens</name>
    <dbReference type="NCBI Taxonomy" id="981"/>
    <lineage>
        <taxon>Bacteria</taxon>
        <taxon>Pseudomonadati</taxon>
        <taxon>Bacteroidota</taxon>
        <taxon>Cytophagia</taxon>
        <taxon>Cytophagales</taxon>
        <taxon>Persicobacteraceae</taxon>
        <taxon>Persicobacter</taxon>
    </lineage>
</organism>
<dbReference type="InterPro" id="IPR002678">
    <property type="entry name" value="DUF34/NIF3"/>
</dbReference>
<dbReference type="NCBIfam" id="TIGR00486">
    <property type="entry name" value="YbgI_SA1388"/>
    <property type="match status" value="1"/>
</dbReference>
<evidence type="ECO:0000256" key="3">
    <source>
        <dbReference type="ARBA" id="ARBA00022112"/>
    </source>
</evidence>
<gene>
    <name evidence="7" type="ORF">PEDI_12430</name>
</gene>
<dbReference type="AlphaFoldDB" id="A0AAN4VX84"/>
<reference evidence="7 8" key="1">
    <citation type="submission" date="2021-12" db="EMBL/GenBank/DDBJ databases">
        <title>Genome sequencing of bacteria with rrn-lacking chromosome and rrn-plasmid.</title>
        <authorList>
            <person name="Anda M."/>
            <person name="Iwasaki W."/>
        </authorList>
    </citation>
    <scope>NUCLEOTIDE SEQUENCE [LARGE SCALE GENOMIC DNA]</scope>
    <source>
        <strain evidence="7 8">NBRC 15940</strain>
    </source>
</reference>
<feature type="binding site" evidence="6">
    <location>
        <position position="71"/>
    </location>
    <ligand>
        <name>a divalent metal cation</name>
        <dbReference type="ChEBI" id="CHEBI:60240"/>
        <label>1</label>
    </ligand>
</feature>
<dbReference type="Gene3D" id="3.40.1390.30">
    <property type="entry name" value="NIF3 (NGG1p interacting factor 3)-like"/>
    <property type="match status" value="1"/>
</dbReference>
<dbReference type="FunFam" id="3.40.1390.30:FF:000001">
    <property type="entry name" value="GTP cyclohydrolase 1 type 2"/>
    <property type="match status" value="1"/>
</dbReference>